<evidence type="ECO:0000256" key="2">
    <source>
        <dbReference type="ARBA" id="ARBA00022723"/>
    </source>
</evidence>
<proteinExistence type="inferred from homology"/>
<keyword evidence="3 6" id="KW-0378">Hydrolase</keyword>
<keyword evidence="10" id="KW-1185">Reference proteome</keyword>
<dbReference type="Gene3D" id="3.30.2010.10">
    <property type="entry name" value="Metalloproteases ('zincins'), catalytic domain"/>
    <property type="match status" value="1"/>
</dbReference>
<organism evidence="9 10">
    <name type="scientific">Drosophila willistoni</name>
    <name type="common">Fruit fly</name>
    <dbReference type="NCBI Taxonomy" id="7260"/>
    <lineage>
        <taxon>Eukaryota</taxon>
        <taxon>Metazoa</taxon>
        <taxon>Ecdysozoa</taxon>
        <taxon>Arthropoda</taxon>
        <taxon>Hexapoda</taxon>
        <taxon>Insecta</taxon>
        <taxon>Pterygota</taxon>
        <taxon>Neoptera</taxon>
        <taxon>Endopterygota</taxon>
        <taxon>Diptera</taxon>
        <taxon>Brachycera</taxon>
        <taxon>Muscomorpha</taxon>
        <taxon>Ephydroidea</taxon>
        <taxon>Drosophilidae</taxon>
        <taxon>Drosophila</taxon>
        <taxon>Sophophora</taxon>
    </lineage>
</organism>
<dbReference type="EMBL" id="CH964272">
    <property type="protein sequence ID" value="KRF99927.1"/>
    <property type="molecule type" value="Genomic_DNA"/>
</dbReference>
<reference evidence="9 10" key="1">
    <citation type="journal article" date="2007" name="Nature">
        <title>Evolution of genes and genomes on the Drosophila phylogeny.</title>
        <authorList>
            <consortium name="Drosophila 12 Genomes Consortium"/>
            <person name="Clark A.G."/>
            <person name="Eisen M.B."/>
            <person name="Smith D.R."/>
            <person name="Bergman C.M."/>
            <person name="Oliver B."/>
            <person name="Markow T.A."/>
            <person name="Kaufman T.C."/>
            <person name="Kellis M."/>
            <person name="Gelbart W."/>
            <person name="Iyer V.N."/>
            <person name="Pollard D.A."/>
            <person name="Sackton T.B."/>
            <person name="Larracuente A.M."/>
            <person name="Singh N.D."/>
            <person name="Abad J.P."/>
            <person name="Abt D.N."/>
            <person name="Adryan B."/>
            <person name="Aguade M."/>
            <person name="Akashi H."/>
            <person name="Anderson W.W."/>
            <person name="Aquadro C.F."/>
            <person name="Ardell D.H."/>
            <person name="Arguello R."/>
            <person name="Artieri C.G."/>
            <person name="Barbash D.A."/>
            <person name="Barker D."/>
            <person name="Barsanti P."/>
            <person name="Batterham P."/>
            <person name="Batzoglou S."/>
            <person name="Begun D."/>
            <person name="Bhutkar A."/>
            <person name="Blanco E."/>
            <person name="Bosak S.A."/>
            <person name="Bradley R.K."/>
            <person name="Brand A.D."/>
            <person name="Brent M.R."/>
            <person name="Brooks A.N."/>
            <person name="Brown R.H."/>
            <person name="Butlin R.K."/>
            <person name="Caggese C."/>
            <person name="Calvi B.R."/>
            <person name="Bernardo de Carvalho A."/>
            <person name="Caspi A."/>
            <person name="Castrezana S."/>
            <person name="Celniker S.E."/>
            <person name="Chang J.L."/>
            <person name="Chapple C."/>
            <person name="Chatterji S."/>
            <person name="Chinwalla A."/>
            <person name="Civetta A."/>
            <person name="Clifton S.W."/>
            <person name="Comeron J.M."/>
            <person name="Costello J.C."/>
            <person name="Coyne J.A."/>
            <person name="Daub J."/>
            <person name="David R.G."/>
            <person name="Delcher A.L."/>
            <person name="Delehaunty K."/>
            <person name="Do C.B."/>
            <person name="Ebling H."/>
            <person name="Edwards K."/>
            <person name="Eickbush T."/>
            <person name="Evans J.D."/>
            <person name="Filipski A."/>
            <person name="Findeiss S."/>
            <person name="Freyhult E."/>
            <person name="Fulton L."/>
            <person name="Fulton R."/>
            <person name="Garcia A.C."/>
            <person name="Gardiner A."/>
            <person name="Garfield D.A."/>
            <person name="Garvin B.E."/>
            <person name="Gibson G."/>
            <person name="Gilbert D."/>
            <person name="Gnerre S."/>
            <person name="Godfrey J."/>
            <person name="Good R."/>
            <person name="Gotea V."/>
            <person name="Gravely B."/>
            <person name="Greenberg A.J."/>
            <person name="Griffiths-Jones S."/>
            <person name="Gross S."/>
            <person name="Guigo R."/>
            <person name="Gustafson E.A."/>
            <person name="Haerty W."/>
            <person name="Hahn M.W."/>
            <person name="Halligan D.L."/>
            <person name="Halpern A.L."/>
            <person name="Halter G.M."/>
            <person name="Han M.V."/>
            <person name="Heger A."/>
            <person name="Hillier L."/>
            <person name="Hinrichs A.S."/>
            <person name="Holmes I."/>
            <person name="Hoskins R.A."/>
            <person name="Hubisz M.J."/>
            <person name="Hultmark D."/>
            <person name="Huntley M.A."/>
            <person name="Jaffe D.B."/>
            <person name="Jagadeeshan S."/>
            <person name="Jeck W.R."/>
            <person name="Johnson J."/>
            <person name="Jones C.D."/>
            <person name="Jordan W.C."/>
            <person name="Karpen G.H."/>
            <person name="Kataoka E."/>
            <person name="Keightley P.D."/>
            <person name="Kheradpour P."/>
            <person name="Kirkness E.F."/>
            <person name="Koerich L.B."/>
            <person name="Kristiansen K."/>
            <person name="Kudrna D."/>
            <person name="Kulathinal R.J."/>
            <person name="Kumar S."/>
            <person name="Kwok R."/>
            <person name="Lander E."/>
            <person name="Langley C.H."/>
            <person name="Lapoint R."/>
            <person name="Lazzaro B.P."/>
            <person name="Lee S.J."/>
            <person name="Levesque L."/>
            <person name="Li R."/>
            <person name="Lin C.F."/>
            <person name="Lin M.F."/>
            <person name="Lindblad-Toh K."/>
            <person name="Llopart A."/>
            <person name="Long M."/>
            <person name="Low L."/>
            <person name="Lozovsky E."/>
            <person name="Lu J."/>
            <person name="Luo M."/>
            <person name="Machado C.A."/>
            <person name="Makalowski W."/>
            <person name="Marzo M."/>
            <person name="Matsuda M."/>
            <person name="Matzkin L."/>
            <person name="McAllister B."/>
            <person name="McBride C.S."/>
            <person name="McKernan B."/>
            <person name="McKernan K."/>
            <person name="Mendez-Lago M."/>
            <person name="Minx P."/>
            <person name="Mollenhauer M.U."/>
            <person name="Montooth K."/>
            <person name="Mount S.M."/>
            <person name="Mu X."/>
            <person name="Myers E."/>
            <person name="Negre B."/>
            <person name="Newfeld S."/>
            <person name="Nielsen R."/>
            <person name="Noor M.A."/>
            <person name="O'Grady P."/>
            <person name="Pachter L."/>
            <person name="Papaceit M."/>
            <person name="Parisi M.J."/>
            <person name="Parisi M."/>
            <person name="Parts L."/>
            <person name="Pedersen J.S."/>
            <person name="Pesole G."/>
            <person name="Phillippy A.M."/>
            <person name="Ponting C.P."/>
            <person name="Pop M."/>
            <person name="Porcelli D."/>
            <person name="Powell J.R."/>
            <person name="Prohaska S."/>
            <person name="Pruitt K."/>
            <person name="Puig M."/>
            <person name="Quesneville H."/>
            <person name="Ram K.R."/>
            <person name="Rand D."/>
            <person name="Rasmussen M.D."/>
            <person name="Reed L.K."/>
            <person name="Reenan R."/>
            <person name="Reily A."/>
            <person name="Remington K.A."/>
            <person name="Rieger T.T."/>
            <person name="Ritchie M.G."/>
            <person name="Robin C."/>
            <person name="Rogers Y.H."/>
            <person name="Rohde C."/>
            <person name="Rozas J."/>
            <person name="Rubenfield M.J."/>
            <person name="Ruiz A."/>
            <person name="Russo S."/>
            <person name="Salzberg S.L."/>
            <person name="Sanchez-Gracia A."/>
            <person name="Saranga D.J."/>
            <person name="Sato H."/>
            <person name="Schaeffer S.W."/>
            <person name="Schatz M.C."/>
            <person name="Schlenke T."/>
            <person name="Schwartz R."/>
            <person name="Segarra C."/>
            <person name="Singh R.S."/>
            <person name="Sirot L."/>
            <person name="Sirota M."/>
            <person name="Sisneros N.B."/>
            <person name="Smith C.D."/>
            <person name="Smith T.F."/>
            <person name="Spieth J."/>
            <person name="Stage D.E."/>
            <person name="Stark A."/>
            <person name="Stephan W."/>
            <person name="Strausberg R.L."/>
            <person name="Strempel S."/>
            <person name="Sturgill D."/>
            <person name="Sutton G."/>
            <person name="Sutton G.G."/>
            <person name="Tao W."/>
            <person name="Teichmann S."/>
            <person name="Tobari Y.N."/>
            <person name="Tomimura Y."/>
            <person name="Tsolas J.M."/>
            <person name="Valente V.L."/>
            <person name="Venter E."/>
            <person name="Venter J.C."/>
            <person name="Vicario S."/>
            <person name="Vieira F.G."/>
            <person name="Vilella A.J."/>
            <person name="Villasante A."/>
            <person name="Walenz B."/>
            <person name="Wang J."/>
            <person name="Wasserman M."/>
            <person name="Watts T."/>
            <person name="Wilson D."/>
            <person name="Wilson R.K."/>
            <person name="Wing R.A."/>
            <person name="Wolfner M.F."/>
            <person name="Wong A."/>
            <person name="Wong G.K."/>
            <person name="Wu C.I."/>
            <person name="Wu G."/>
            <person name="Yamamoto D."/>
            <person name="Yang H.P."/>
            <person name="Yang S.P."/>
            <person name="Yorke J.A."/>
            <person name="Yoshida K."/>
            <person name="Zdobnov E."/>
            <person name="Zhang P."/>
            <person name="Zhang Y."/>
            <person name="Zimin A.V."/>
            <person name="Baldwin J."/>
            <person name="Abdouelleil A."/>
            <person name="Abdulkadir J."/>
            <person name="Abebe A."/>
            <person name="Abera B."/>
            <person name="Abreu J."/>
            <person name="Acer S.C."/>
            <person name="Aftuck L."/>
            <person name="Alexander A."/>
            <person name="An P."/>
            <person name="Anderson E."/>
            <person name="Anderson S."/>
            <person name="Arachi H."/>
            <person name="Azer M."/>
            <person name="Bachantsang P."/>
            <person name="Barry A."/>
            <person name="Bayul T."/>
            <person name="Berlin A."/>
            <person name="Bessette D."/>
            <person name="Bloom T."/>
            <person name="Blye J."/>
            <person name="Boguslavskiy L."/>
            <person name="Bonnet C."/>
            <person name="Boukhgalter B."/>
            <person name="Bourzgui I."/>
            <person name="Brown A."/>
            <person name="Cahill P."/>
            <person name="Channer S."/>
            <person name="Cheshatsang Y."/>
            <person name="Chuda L."/>
            <person name="Citroen M."/>
            <person name="Collymore A."/>
            <person name="Cooke P."/>
            <person name="Costello M."/>
            <person name="D'Aco K."/>
            <person name="Daza R."/>
            <person name="De Haan G."/>
            <person name="DeGray S."/>
            <person name="DeMaso C."/>
            <person name="Dhargay N."/>
            <person name="Dooley K."/>
            <person name="Dooley E."/>
            <person name="Doricent M."/>
            <person name="Dorje P."/>
            <person name="Dorjee K."/>
            <person name="Dupes A."/>
            <person name="Elong R."/>
            <person name="Falk J."/>
            <person name="Farina A."/>
            <person name="Faro S."/>
            <person name="Ferguson D."/>
            <person name="Fisher S."/>
            <person name="Foley C.D."/>
            <person name="Franke A."/>
            <person name="Friedrich D."/>
            <person name="Gadbois L."/>
            <person name="Gearin G."/>
            <person name="Gearin C.R."/>
            <person name="Giannoukos G."/>
            <person name="Goode T."/>
            <person name="Graham J."/>
            <person name="Grandbois E."/>
            <person name="Grewal S."/>
            <person name="Gyaltsen K."/>
            <person name="Hafez N."/>
            <person name="Hagos B."/>
            <person name="Hall J."/>
            <person name="Henson C."/>
            <person name="Hollinger A."/>
            <person name="Honan T."/>
            <person name="Huard M.D."/>
            <person name="Hughes L."/>
            <person name="Hurhula B."/>
            <person name="Husby M.E."/>
            <person name="Kamat A."/>
            <person name="Kanga B."/>
            <person name="Kashin S."/>
            <person name="Khazanovich D."/>
            <person name="Kisner P."/>
            <person name="Lance K."/>
            <person name="Lara M."/>
            <person name="Lee W."/>
            <person name="Lennon N."/>
            <person name="Letendre F."/>
            <person name="LeVine R."/>
            <person name="Lipovsky A."/>
            <person name="Liu X."/>
            <person name="Liu J."/>
            <person name="Liu S."/>
            <person name="Lokyitsang T."/>
            <person name="Lokyitsang Y."/>
            <person name="Lubonja R."/>
            <person name="Lui A."/>
            <person name="MacDonald P."/>
            <person name="Magnisalis V."/>
            <person name="Maru K."/>
            <person name="Matthews C."/>
            <person name="McCusker W."/>
            <person name="McDonough S."/>
            <person name="Mehta T."/>
            <person name="Meldrim J."/>
            <person name="Meneus L."/>
            <person name="Mihai O."/>
            <person name="Mihalev A."/>
            <person name="Mihova T."/>
            <person name="Mittelman R."/>
            <person name="Mlenga V."/>
            <person name="Montmayeur A."/>
            <person name="Mulrain L."/>
            <person name="Navidi A."/>
            <person name="Naylor J."/>
            <person name="Negash T."/>
            <person name="Nguyen T."/>
            <person name="Nguyen N."/>
            <person name="Nicol R."/>
            <person name="Norbu C."/>
            <person name="Norbu N."/>
            <person name="Novod N."/>
            <person name="O'Neill B."/>
            <person name="Osman S."/>
            <person name="Markiewicz E."/>
            <person name="Oyono O.L."/>
            <person name="Patti C."/>
            <person name="Phunkhang P."/>
            <person name="Pierre F."/>
            <person name="Priest M."/>
            <person name="Raghuraman S."/>
            <person name="Rege F."/>
            <person name="Reyes R."/>
            <person name="Rise C."/>
            <person name="Rogov P."/>
            <person name="Ross K."/>
            <person name="Ryan E."/>
            <person name="Settipalli S."/>
            <person name="Shea T."/>
            <person name="Sherpa N."/>
            <person name="Shi L."/>
            <person name="Shih D."/>
            <person name="Sparrow T."/>
            <person name="Spaulding J."/>
            <person name="Stalker J."/>
            <person name="Stange-Thomann N."/>
            <person name="Stavropoulos S."/>
            <person name="Stone C."/>
            <person name="Strader C."/>
            <person name="Tesfaye S."/>
            <person name="Thomson T."/>
            <person name="Thoulutsang Y."/>
            <person name="Thoulutsang D."/>
            <person name="Topham K."/>
            <person name="Topping I."/>
            <person name="Tsamla T."/>
            <person name="Vassiliev H."/>
            <person name="Vo A."/>
            <person name="Wangchuk T."/>
            <person name="Wangdi T."/>
            <person name="Weiand M."/>
            <person name="Wilkinson J."/>
            <person name="Wilson A."/>
            <person name="Yadav S."/>
            <person name="Young G."/>
            <person name="Yu Q."/>
            <person name="Zembek L."/>
            <person name="Zhong D."/>
            <person name="Zimmer A."/>
            <person name="Zwirko Z."/>
            <person name="Jaffe D.B."/>
            <person name="Alvarez P."/>
            <person name="Brockman W."/>
            <person name="Butler J."/>
            <person name="Chin C."/>
            <person name="Gnerre S."/>
            <person name="Grabherr M."/>
            <person name="Kleber M."/>
            <person name="Mauceli E."/>
            <person name="MacCallum I."/>
        </authorList>
    </citation>
    <scope>NUCLEOTIDE SEQUENCE [LARGE SCALE GENOMIC DNA]</scope>
    <source>
        <strain evidence="10">Tucson 14030-0811.24</strain>
    </source>
</reference>
<comment type="cofactor">
    <cofactor evidence="6">
        <name>Zn(2+)</name>
        <dbReference type="ChEBI" id="CHEBI:29105"/>
    </cofactor>
    <text evidence="6">Binds 1 zinc ion per subunit.</text>
</comment>
<dbReference type="STRING" id="7260.A0A0Q9X6Y7"/>
<protein>
    <recommendedName>
        <fullName evidence="8">Peptidase M48 domain-containing protein</fullName>
    </recommendedName>
</protein>
<keyword evidence="7" id="KW-0472">Membrane</keyword>
<keyword evidence="4 6" id="KW-0862">Zinc</keyword>
<feature type="transmembrane region" description="Helical" evidence="7">
    <location>
        <begin position="110"/>
        <end position="132"/>
    </location>
</feature>
<dbReference type="InterPro" id="IPR001915">
    <property type="entry name" value="Peptidase_M48"/>
</dbReference>
<keyword evidence="7" id="KW-0812">Transmembrane</keyword>
<evidence type="ECO:0000256" key="4">
    <source>
        <dbReference type="ARBA" id="ARBA00022833"/>
    </source>
</evidence>
<dbReference type="GO" id="GO:0004222">
    <property type="term" value="F:metalloendopeptidase activity"/>
    <property type="evidence" value="ECO:0007669"/>
    <property type="project" value="InterPro"/>
</dbReference>
<evidence type="ECO:0000256" key="1">
    <source>
        <dbReference type="ARBA" id="ARBA00022670"/>
    </source>
</evidence>
<sequence>MIVILVCDNIWFIYINYRQTFYDEILDLTEFVEFPISSIYIMNTDDPYSCANAYFFGMACCKRIVLSDTLFLNKSNVKQKKSYPTGRGLPRKQVAAVVAHELGHWSRCHFFITLILSQVHLFLSVFFIGLLYENKYIYESVGFAPGDTSNNATKN</sequence>
<dbReference type="eggNOG" id="KOG2719">
    <property type="taxonomic scope" value="Eukaryota"/>
</dbReference>
<accession>A0A0Q9X6Y7</accession>
<evidence type="ECO:0000313" key="10">
    <source>
        <dbReference type="Proteomes" id="UP000007798"/>
    </source>
</evidence>
<keyword evidence="5 6" id="KW-0482">Metalloprotease</keyword>
<gene>
    <name evidence="9" type="primary">Dwil\GK27762</name>
    <name evidence="9" type="ORF">Dwil_GK27762</name>
</gene>
<keyword evidence="7" id="KW-1133">Transmembrane helix</keyword>
<evidence type="ECO:0000256" key="5">
    <source>
        <dbReference type="ARBA" id="ARBA00023049"/>
    </source>
</evidence>
<keyword evidence="2" id="KW-0479">Metal-binding</keyword>
<dbReference type="GO" id="GO:0006508">
    <property type="term" value="P:proteolysis"/>
    <property type="evidence" value="ECO:0007669"/>
    <property type="project" value="UniProtKB-KW"/>
</dbReference>
<feature type="domain" description="Peptidase M48" evidence="8">
    <location>
        <begin position="24"/>
        <end position="136"/>
    </location>
</feature>
<evidence type="ECO:0000259" key="8">
    <source>
        <dbReference type="Pfam" id="PF01435"/>
    </source>
</evidence>
<dbReference type="InParanoid" id="A0A0Q9X6Y7"/>
<dbReference type="GO" id="GO:0007283">
    <property type="term" value="P:spermatogenesis"/>
    <property type="evidence" value="ECO:0007669"/>
    <property type="project" value="EnsemblMetazoa"/>
</dbReference>
<comment type="similarity">
    <text evidence="6">Belongs to the peptidase M48 family.</text>
</comment>
<dbReference type="Proteomes" id="UP000007798">
    <property type="component" value="Unassembled WGS sequence"/>
</dbReference>
<evidence type="ECO:0000256" key="3">
    <source>
        <dbReference type="ARBA" id="ARBA00022801"/>
    </source>
</evidence>
<keyword evidence="1 6" id="KW-0645">Protease</keyword>
<dbReference type="AlphaFoldDB" id="A0A0Q9X6Y7"/>
<dbReference type="GO" id="GO:0046872">
    <property type="term" value="F:metal ion binding"/>
    <property type="evidence" value="ECO:0007669"/>
    <property type="project" value="UniProtKB-KW"/>
</dbReference>
<evidence type="ECO:0000313" key="9">
    <source>
        <dbReference type="EMBL" id="KRF99927.1"/>
    </source>
</evidence>
<dbReference type="OrthoDB" id="360839at2759"/>
<dbReference type="PANTHER" id="PTHR10120">
    <property type="entry name" value="CAAX PRENYL PROTEASE 1"/>
    <property type="match status" value="1"/>
</dbReference>
<name>A0A0Q9X6Y7_DROWI</name>
<dbReference type="Pfam" id="PF01435">
    <property type="entry name" value="Peptidase_M48"/>
    <property type="match status" value="1"/>
</dbReference>
<evidence type="ECO:0000256" key="6">
    <source>
        <dbReference type="RuleBase" id="RU003983"/>
    </source>
</evidence>
<evidence type="ECO:0000256" key="7">
    <source>
        <dbReference type="SAM" id="Phobius"/>
    </source>
</evidence>